<dbReference type="Proteomes" id="UP001562425">
    <property type="component" value="Unassembled WGS sequence"/>
</dbReference>
<feature type="coiled-coil region" evidence="1">
    <location>
        <begin position="123"/>
        <end position="181"/>
    </location>
</feature>
<proteinExistence type="predicted"/>
<gene>
    <name evidence="2" type="ORF">pipiens_008569</name>
</gene>
<sequence length="188" mass="21684">MANNTFTAFTLTTAEGYQALISQRQPDDNSFEATIVDRKIPRCLTVPVKFATPLCPGKTRLDPSRVRLVRANGRDVLFVGRLGLLGGGGPGDDPYTCTNCGFVCPNGARYDDCIHHEHGCELAVKIREEHRKKEQRRKAEQEEFARQMVEELKKAEEQKRLQELQRLIEEKEMEEEFERYRNEIRIMI</sequence>
<dbReference type="EMBL" id="JBEHCU010005710">
    <property type="protein sequence ID" value="KAL1398937.1"/>
    <property type="molecule type" value="Genomic_DNA"/>
</dbReference>
<keyword evidence="3" id="KW-1185">Reference proteome</keyword>
<evidence type="ECO:0000313" key="3">
    <source>
        <dbReference type="Proteomes" id="UP001562425"/>
    </source>
</evidence>
<evidence type="ECO:0000256" key="1">
    <source>
        <dbReference type="SAM" id="Coils"/>
    </source>
</evidence>
<reference evidence="2 3" key="1">
    <citation type="submission" date="2024-05" db="EMBL/GenBank/DDBJ databases">
        <title>Culex pipiens pipiens assembly and annotation.</title>
        <authorList>
            <person name="Alout H."/>
            <person name="Durand T."/>
        </authorList>
    </citation>
    <scope>NUCLEOTIDE SEQUENCE [LARGE SCALE GENOMIC DNA]</scope>
    <source>
        <strain evidence="2">HA-2024</strain>
        <tissue evidence="2">Whole body</tissue>
    </source>
</reference>
<comment type="caution">
    <text evidence="2">The sequence shown here is derived from an EMBL/GenBank/DDBJ whole genome shotgun (WGS) entry which is preliminary data.</text>
</comment>
<name>A0ABD1DGV6_CULPP</name>
<organism evidence="2 3">
    <name type="scientific">Culex pipiens pipiens</name>
    <name type="common">Northern house mosquito</name>
    <dbReference type="NCBI Taxonomy" id="38569"/>
    <lineage>
        <taxon>Eukaryota</taxon>
        <taxon>Metazoa</taxon>
        <taxon>Ecdysozoa</taxon>
        <taxon>Arthropoda</taxon>
        <taxon>Hexapoda</taxon>
        <taxon>Insecta</taxon>
        <taxon>Pterygota</taxon>
        <taxon>Neoptera</taxon>
        <taxon>Endopterygota</taxon>
        <taxon>Diptera</taxon>
        <taxon>Nematocera</taxon>
        <taxon>Culicoidea</taxon>
        <taxon>Culicidae</taxon>
        <taxon>Culicinae</taxon>
        <taxon>Culicini</taxon>
        <taxon>Culex</taxon>
        <taxon>Culex</taxon>
    </lineage>
</organism>
<keyword evidence="1" id="KW-0175">Coiled coil</keyword>
<accession>A0ABD1DGV6</accession>
<protein>
    <submittedName>
        <fullName evidence="2">Uncharacterized protein</fullName>
    </submittedName>
</protein>
<evidence type="ECO:0000313" key="2">
    <source>
        <dbReference type="EMBL" id="KAL1398937.1"/>
    </source>
</evidence>
<dbReference type="AlphaFoldDB" id="A0ABD1DGV6"/>